<comment type="caution">
    <text evidence="2">The sequence shown here is derived from an EMBL/GenBank/DDBJ whole genome shotgun (WGS) entry which is preliminary data.</text>
</comment>
<dbReference type="STRING" id="405444.ABB26_15020"/>
<dbReference type="EMBL" id="LDJI01000028">
    <property type="protein sequence ID" value="KRG62777.1"/>
    <property type="molecule type" value="Genomic_DNA"/>
</dbReference>
<dbReference type="SUPFAM" id="SSF75011">
    <property type="entry name" value="3-carboxy-cis,cis-mucoante lactonizing enzyme"/>
    <property type="match status" value="1"/>
</dbReference>
<keyword evidence="1" id="KW-0732">Signal</keyword>
<proteinExistence type="predicted"/>
<reference evidence="2 3" key="1">
    <citation type="submission" date="2015-05" db="EMBL/GenBank/DDBJ databases">
        <title>Genome sequencing and analysis of members of genus Stenotrophomonas.</title>
        <authorList>
            <person name="Patil P.P."/>
            <person name="Midha S."/>
            <person name="Patil P.B."/>
        </authorList>
    </citation>
    <scope>NUCLEOTIDE SEQUENCE [LARGE SCALE GENOMIC DNA]</scope>
    <source>
        <strain evidence="2 3">DSM 18929</strain>
    </source>
</reference>
<feature type="chain" id="PRO_5006393245" evidence="1">
    <location>
        <begin position="23"/>
        <end position="391"/>
    </location>
</feature>
<dbReference type="AlphaFoldDB" id="A0A0R0BYZ5"/>
<dbReference type="PATRIC" id="fig|405444.3.peg.2111"/>
<keyword evidence="3" id="KW-1185">Reference proteome</keyword>
<accession>A0A0R0BYZ5</accession>
<dbReference type="Proteomes" id="UP000050864">
    <property type="component" value="Unassembled WGS sequence"/>
</dbReference>
<name>A0A0R0BYZ5_9GAMM</name>
<evidence type="ECO:0000313" key="3">
    <source>
        <dbReference type="Proteomes" id="UP000050864"/>
    </source>
</evidence>
<feature type="signal peptide" evidence="1">
    <location>
        <begin position="1"/>
        <end position="22"/>
    </location>
</feature>
<sequence length="391" mass="43086">MALRMKLRFSLLFLAGTLAASAPPLSANELPRLPLTQHGGSWESGHVQGIAVDMRGGYIYYSFTNLLARYDFSGKLIGTLVGWTGHLGDLDFNAADGKVYGSLEYKKDEAFYIAVIDVARIDRVGINAKDVDILRTVYLPEVVADYTADVNGDGTFDGDDGRYHDNVTASPDHRYGCSGIDGVSFGPQFGRTNGPQLLTVAYGIYGNTTRSDNDHQVLLQYDITDWHRLAHPLNESAPHRSGPGTVDGKYFVRTGNTSYGVQNLAYDAAQQRWFMGVYPGKKPSFPNYLMFAVDAQAEPQRGSLIGVPGKHGRRWEQGLLLPLADAGLRDETTGIRGWKQKADVGLQPVGDGLFYLVGNSKEDGKQRADLQLMRWSDDAQQPFIRVDADRR</sequence>
<evidence type="ECO:0000256" key="1">
    <source>
        <dbReference type="SAM" id="SignalP"/>
    </source>
</evidence>
<organism evidence="2 3">
    <name type="scientific">Stenotrophomonas humi</name>
    <dbReference type="NCBI Taxonomy" id="405444"/>
    <lineage>
        <taxon>Bacteria</taxon>
        <taxon>Pseudomonadati</taxon>
        <taxon>Pseudomonadota</taxon>
        <taxon>Gammaproteobacteria</taxon>
        <taxon>Lysobacterales</taxon>
        <taxon>Lysobacteraceae</taxon>
        <taxon>Stenotrophomonas</taxon>
    </lineage>
</organism>
<protein>
    <submittedName>
        <fullName evidence="2">Uncharacterized protein</fullName>
    </submittedName>
</protein>
<gene>
    <name evidence="2" type="ORF">ABB26_15020</name>
</gene>
<evidence type="ECO:0000313" key="2">
    <source>
        <dbReference type="EMBL" id="KRG62777.1"/>
    </source>
</evidence>